<dbReference type="OMA" id="DTARTEC"/>
<feature type="region of interest" description="Disordered" evidence="1">
    <location>
        <begin position="39"/>
        <end position="82"/>
    </location>
</feature>
<evidence type="ECO:0000313" key="4">
    <source>
        <dbReference type="Proteomes" id="UP000008810"/>
    </source>
</evidence>
<organism evidence="2">
    <name type="scientific">Brachypodium distachyon</name>
    <name type="common">Purple false brome</name>
    <name type="synonym">Trachynia distachya</name>
    <dbReference type="NCBI Taxonomy" id="15368"/>
    <lineage>
        <taxon>Eukaryota</taxon>
        <taxon>Viridiplantae</taxon>
        <taxon>Streptophyta</taxon>
        <taxon>Embryophyta</taxon>
        <taxon>Tracheophyta</taxon>
        <taxon>Spermatophyta</taxon>
        <taxon>Magnoliopsida</taxon>
        <taxon>Liliopsida</taxon>
        <taxon>Poales</taxon>
        <taxon>Poaceae</taxon>
        <taxon>BOP clade</taxon>
        <taxon>Pooideae</taxon>
        <taxon>Stipodae</taxon>
        <taxon>Brachypodieae</taxon>
        <taxon>Brachypodium</taxon>
    </lineage>
</organism>
<dbReference type="Gramene" id="KQK13022">
    <property type="protein sequence ID" value="KQK13022"/>
    <property type="gene ID" value="BRADI_1g07500v3"/>
</dbReference>
<reference evidence="2" key="2">
    <citation type="submission" date="2017-06" db="EMBL/GenBank/DDBJ databases">
        <title>WGS assembly of Brachypodium distachyon.</title>
        <authorList>
            <consortium name="The International Brachypodium Initiative"/>
            <person name="Lucas S."/>
            <person name="Harmon-Smith M."/>
            <person name="Lail K."/>
            <person name="Tice H."/>
            <person name="Grimwood J."/>
            <person name="Bruce D."/>
            <person name="Barry K."/>
            <person name="Shu S."/>
            <person name="Lindquist E."/>
            <person name="Wang M."/>
            <person name="Pitluck S."/>
            <person name="Vogel J.P."/>
            <person name="Garvin D.F."/>
            <person name="Mockler T.C."/>
            <person name="Schmutz J."/>
            <person name="Rokhsar D."/>
            <person name="Bevan M.W."/>
        </authorList>
    </citation>
    <scope>NUCLEOTIDE SEQUENCE</scope>
    <source>
        <strain evidence="2">Bd21</strain>
    </source>
</reference>
<evidence type="ECO:0000256" key="1">
    <source>
        <dbReference type="SAM" id="MobiDB-lite"/>
    </source>
</evidence>
<reference evidence="2 3" key="1">
    <citation type="journal article" date="2010" name="Nature">
        <title>Genome sequencing and analysis of the model grass Brachypodium distachyon.</title>
        <authorList>
            <consortium name="International Brachypodium Initiative"/>
        </authorList>
    </citation>
    <scope>NUCLEOTIDE SEQUENCE [LARGE SCALE GENOMIC DNA]</scope>
    <source>
        <strain evidence="2 3">Bd21</strain>
    </source>
</reference>
<feature type="compositionally biased region" description="Basic and acidic residues" evidence="1">
    <location>
        <begin position="39"/>
        <end position="61"/>
    </location>
</feature>
<accession>I1GMX5</accession>
<dbReference type="InParanoid" id="I1GMX5"/>
<dbReference type="AlphaFoldDB" id="I1GMX5"/>
<reference evidence="3" key="3">
    <citation type="submission" date="2018-08" db="UniProtKB">
        <authorList>
            <consortium name="EnsemblPlants"/>
        </authorList>
    </citation>
    <scope>IDENTIFICATION</scope>
    <source>
        <strain evidence="3">cv. Bd21</strain>
    </source>
</reference>
<name>I1GMX5_BRADI</name>
<dbReference type="EMBL" id="CM000880">
    <property type="protein sequence ID" value="KQK13022.1"/>
    <property type="molecule type" value="Genomic_DNA"/>
</dbReference>
<dbReference type="HOGENOM" id="CLU_2531481_0_0_1"/>
<sequence length="102" mass="11078">MSSLIDIWTAELERIRATRRPEEPFRPVAWLGRAGAREGGHFARSDDHGSTAQPCDDRTPDDNMAWPAKKQTAGGAGSNCSPSPVVVREDAFLSILVDCLGQ</sequence>
<keyword evidence="4" id="KW-1185">Reference proteome</keyword>
<dbReference type="Proteomes" id="UP000008810">
    <property type="component" value="Chromosome 1"/>
</dbReference>
<dbReference type="OrthoDB" id="684571at2759"/>
<evidence type="ECO:0000313" key="2">
    <source>
        <dbReference type="EMBL" id="KQK13022.1"/>
    </source>
</evidence>
<dbReference type="FunCoup" id="I1GMX5">
    <property type="interactions" value="664"/>
</dbReference>
<evidence type="ECO:0000313" key="3">
    <source>
        <dbReference type="EnsemblPlants" id="KQK13022"/>
    </source>
</evidence>
<dbReference type="EnsemblPlants" id="KQK13022">
    <property type="protein sequence ID" value="KQK13022"/>
    <property type="gene ID" value="BRADI_1g07500v3"/>
</dbReference>
<dbReference type="eggNOG" id="ENOG502R653">
    <property type="taxonomic scope" value="Eukaryota"/>
</dbReference>
<proteinExistence type="predicted"/>
<gene>
    <name evidence="2" type="ORF">BRADI_1g07500v3</name>
</gene>
<protein>
    <submittedName>
        <fullName evidence="2 3">Uncharacterized protein</fullName>
    </submittedName>
</protein>